<accession>A0A2G5VSZ2</accession>
<comment type="caution">
    <text evidence="2">The sequence shown here is derived from an EMBL/GenBank/DDBJ whole genome shotgun (WGS) entry which is preliminary data.</text>
</comment>
<evidence type="ECO:0000313" key="3">
    <source>
        <dbReference type="Proteomes" id="UP000230233"/>
    </source>
</evidence>
<feature type="region of interest" description="Disordered" evidence="1">
    <location>
        <begin position="52"/>
        <end position="105"/>
    </location>
</feature>
<dbReference type="AlphaFoldDB" id="A0A2G5VSZ2"/>
<organism evidence="2 3">
    <name type="scientific">Caenorhabditis nigoni</name>
    <dbReference type="NCBI Taxonomy" id="1611254"/>
    <lineage>
        <taxon>Eukaryota</taxon>
        <taxon>Metazoa</taxon>
        <taxon>Ecdysozoa</taxon>
        <taxon>Nematoda</taxon>
        <taxon>Chromadorea</taxon>
        <taxon>Rhabditida</taxon>
        <taxon>Rhabditina</taxon>
        <taxon>Rhabditomorpha</taxon>
        <taxon>Rhabditoidea</taxon>
        <taxon>Rhabditidae</taxon>
        <taxon>Peloderinae</taxon>
        <taxon>Caenorhabditis</taxon>
    </lineage>
</organism>
<evidence type="ECO:0000256" key="1">
    <source>
        <dbReference type="SAM" id="MobiDB-lite"/>
    </source>
</evidence>
<protein>
    <submittedName>
        <fullName evidence="2">Uncharacterized protein</fullName>
    </submittedName>
</protein>
<sequence>MEKKNEQYSRSKFIEEQLEVLKAEEAVLLEVRMTLQNQKWQLLSEHDKIKEKIKQRDAGEPEVEMPSEAERSVASEEQPEDIDEIPDTPEEGPPPKKTKSSEPER</sequence>
<reference evidence="3" key="1">
    <citation type="submission" date="2017-10" db="EMBL/GenBank/DDBJ databases">
        <title>Rapid genome shrinkage in a self-fertile nematode reveals novel sperm competition proteins.</title>
        <authorList>
            <person name="Yin D."/>
            <person name="Schwarz E.M."/>
            <person name="Thomas C.G."/>
            <person name="Felde R.L."/>
            <person name="Korf I.F."/>
            <person name="Cutter A.D."/>
            <person name="Schartner C.M."/>
            <person name="Ralston E.J."/>
            <person name="Meyer B.J."/>
            <person name="Haag E.S."/>
        </authorList>
    </citation>
    <scope>NUCLEOTIDE SEQUENCE [LARGE SCALE GENOMIC DNA]</scope>
    <source>
        <strain evidence="3">JU1422</strain>
    </source>
</reference>
<keyword evidence="3" id="KW-1185">Reference proteome</keyword>
<feature type="compositionally biased region" description="Acidic residues" evidence="1">
    <location>
        <begin position="77"/>
        <end position="90"/>
    </location>
</feature>
<proteinExistence type="predicted"/>
<dbReference type="Proteomes" id="UP000230233">
    <property type="component" value="Chromosome I"/>
</dbReference>
<dbReference type="OrthoDB" id="5863370at2759"/>
<evidence type="ECO:0000313" key="2">
    <source>
        <dbReference type="EMBL" id="PIC54791.1"/>
    </source>
</evidence>
<name>A0A2G5VSZ2_9PELO</name>
<gene>
    <name evidence="2" type="primary">Cni-Y105E8B.6</name>
    <name evidence="2" type="synonym">Cnig_chr_I.g3898</name>
    <name evidence="2" type="ORF">B9Z55_003898</name>
</gene>
<dbReference type="EMBL" id="PDUG01000001">
    <property type="protein sequence ID" value="PIC54791.1"/>
    <property type="molecule type" value="Genomic_DNA"/>
</dbReference>